<gene>
    <name evidence="2" type="ORF">Pen02_14380</name>
</gene>
<keyword evidence="3" id="KW-1185">Reference proteome</keyword>
<accession>A0ABQ4DVL6</accession>
<evidence type="ECO:0000313" key="3">
    <source>
        <dbReference type="Proteomes" id="UP000646749"/>
    </source>
</evidence>
<evidence type="ECO:0000313" key="2">
    <source>
        <dbReference type="EMBL" id="GIG86502.1"/>
    </source>
</evidence>
<dbReference type="Pfam" id="PF19054">
    <property type="entry name" value="DUF5753"/>
    <property type="match status" value="1"/>
</dbReference>
<dbReference type="EMBL" id="BONW01000004">
    <property type="protein sequence ID" value="GIG86502.1"/>
    <property type="molecule type" value="Genomic_DNA"/>
</dbReference>
<reference evidence="2 3" key="1">
    <citation type="submission" date="2021-01" db="EMBL/GenBank/DDBJ databases">
        <title>Whole genome shotgun sequence of Plantactinospora endophytica NBRC 110450.</title>
        <authorList>
            <person name="Komaki H."/>
            <person name="Tamura T."/>
        </authorList>
    </citation>
    <scope>NUCLEOTIDE SEQUENCE [LARGE SCALE GENOMIC DNA]</scope>
    <source>
        <strain evidence="2 3">NBRC 110450</strain>
    </source>
</reference>
<dbReference type="InterPro" id="IPR043917">
    <property type="entry name" value="DUF5753"/>
</dbReference>
<protein>
    <recommendedName>
        <fullName evidence="1">DUF5753 domain-containing protein</fullName>
    </recommendedName>
</protein>
<comment type="caution">
    <text evidence="2">The sequence shown here is derived from an EMBL/GenBank/DDBJ whole genome shotgun (WGS) entry which is preliminary data.</text>
</comment>
<evidence type="ECO:0000259" key="1">
    <source>
        <dbReference type="Pfam" id="PF19054"/>
    </source>
</evidence>
<organism evidence="2 3">
    <name type="scientific">Plantactinospora endophytica</name>
    <dbReference type="NCBI Taxonomy" id="673535"/>
    <lineage>
        <taxon>Bacteria</taxon>
        <taxon>Bacillati</taxon>
        <taxon>Actinomycetota</taxon>
        <taxon>Actinomycetes</taxon>
        <taxon>Micromonosporales</taxon>
        <taxon>Micromonosporaceae</taxon>
        <taxon>Plantactinospora</taxon>
    </lineage>
</organism>
<sequence>MWLRGWIEWEREATALRWYELAWVPGLLQTEAYARATLAGESLTADETDRLVSSRVGRQAILQRDRPPLFVAVMDESVLRRHVDGDKALMREQLERIIACAQLPAVQVHVVPANVGMYPGLGGPFILADLPDGVRAAHVDSQVRAQIVDGTADIATLARRWERIRGKALSEEQSLDLLREVARSWM</sequence>
<proteinExistence type="predicted"/>
<dbReference type="Proteomes" id="UP000646749">
    <property type="component" value="Unassembled WGS sequence"/>
</dbReference>
<name>A0ABQ4DVL6_9ACTN</name>
<feature type="domain" description="DUF5753" evidence="1">
    <location>
        <begin position="7"/>
        <end position="180"/>
    </location>
</feature>